<dbReference type="InterPro" id="IPR056633">
    <property type="entry name" value="DUF7731"/>
</dbReference>
<proteinExistence type="predicted"/>
<feature type="region of interest" description="Disordered" evidence="1">
    <location>
        <begin position="138"/>
        <end position="177"/>
    </location>
</feature>
<evidence type="ECO:0000313" key="3">
    <source>
        <dbReference type="EnsemblPlants" id="AET7Gv20051300.1"/>
    </source>
</evidence>
<sequence length="177" mass="18482">RRPCRRRRGQGGRGAGARCVPRGLLLARRAARPADAGVEEDAAWSSPGGQVYGCCGGALRLDPSGVIGVPLGAVDYYCCGACVMETEDVLNCVASALDGFSFRNGASVEGTRYALRTGARTPVSREVAMHELAASLLRRPPRELPASLPAPAPSPRAPAPARRAPAPAPCSPRRSRP</sequence>
<feature type="compositionally biased region" description="Low complexity" evidence="1">
    <location>
        <begin position="138"/>
        <end position="147"/>
    </location>
</feature>
<dbReference type="PANTHER" id="PTHR34366">
    <property type="entry name" value="OS07G0289901 PROTEIN-RELATED"/>
    <property type="match status" value="1"/>
</dbReference>
<feature type="compositionally biased region" description="Pro residues" evidence="1">
    <location>
        <begin position="148"/>
        <end position="158"/>
    </location>
</feature>
<protein>
    <recommendedName>
        <fullName evidence="2">DUF7731 domain-containing protein</fullName>
    </recommendedName>
</protein>
<reference evidence="3" key="3">
    <citation type="journal article" date="2017" name="Nature">
        <title>Genome sequence of the progenitor of the wheat D genome Aegilops tauschii.</title>
        <authorList>
            <person name="Luo M.C."/>
            <person name="Gu Y.Q."/>
            <person name="Puiu D."/>
            <person name="Wang H."/>
            <person name="Twardziok S.O."/>
            <person name="Deal K.R."/>
            <person name="Huo N."/>
            <person name="Zhu T."/>
            <person name="Wang L."/>
            <person name="Wang Y."/>
            <person name="McGuire P.E."/>
            <person name="Liu S."/>
            <person name="Long H."/>
            <person name="Ramasamy R.K."/>
            <person name="Rodriguez J.C."/>
            <person name="Van S.L."/>
            <person name="Yuan L."/>
            <person name="Wang Z."/>
            <person name="Xia Z."/>
            <person name="Xiao L."/>
            <person name="Anderson O.D."/>
            <person name="Ouyang S."/>
            <person name="Liang Y."/>
            <person name="Zimin A.V."/>
            <person name="Pertea G."/>
            <person name="Qi P."/>
            <person name="Bennetzen J.L."/>
            <person name="Dai X."/>
            <person name="Dawson M.W."/>
            <person name="Muller H.G."/>
            <person name="Kugler K."/>
            <person name="Rivarola-Duarte L."/>
            <person name="Spannagl M."/>
            <person name="Mayer K.F.X."/>
            <person name="Lu F.H."/>
            <person name="Bevan M.W."/>
            <person name="Leroy P."/>
            <person name="Li P."/>
            <person name="You F.M."/>
            <person name="Sun Q."/>
            <person name="Liu Z."/>
            <person name="Lyons E."/>
            <person name="Wicker T."/>
            <person name="Salzberg S.L."/>
            <person name="Devos K.M."/>
            <person name="Dvorak J."/>
        </authorList>
    </citation>
    <scope>NUCLEOTIDE SEQUENCE [LARGE SCALE GENOMIC DNA]</scope>
    <source>
        <strain evidence="3">cv. AL8/78</strain>
    </source>
</reference>
<dbReference type="STRING" id="200361.A0A453QDC2"/>
<accession>A0A453QDC2</accession>
<dbReference type="AlphaFoldDB" id="A0A453QDC2"/>
<name>A0A453QDC2_AEGTS</name>
<evidence type="ECO:0000313" key="4">
    <source>
        <dbReference type="Proteomes" id="UP000015105"/>
    </source>
</evidence>
<dbReference type="Gramene" id="AET7Gv20051300.1">
    <property type="protein sequence ID" value="AET7Gv20051300.1"/>
    <property type="gene ID" value="AET7Gv20051300"/>
</dbReference>
<reference evidence="4" key="1">
    <citation type="journal article" date="2014" name="Science">
        <title>Ancient hybridizations among the ancestral genomes of bread wheat.</title>
        <authorList>
            <consortium name="International Wheat Genome Sequencing Consortium,"/>
            <person name="Marcussen T."/>
            <person name="Sandve S.R."/>
            <person name="Heier L."/>
            <person name="Spannagl M."/>
            <person name="Pfeifer M."/>
            <person name="Jakobsen K.S."/>
            <person name="Wulff B.B."/>
            <person name="Steuernagel B."/>
            <person name="Mayer K.F."/>
            <person name="Olsen O.A."/>
        </authorList>
    </citation>
    <scope>NUCLEOTIDE SEQUENCE [LARGE SCALE GENOMIC DNA]</scope>
    <source>
        <strain evidence="4">cv. AL8/78</strain>
    </source>
</reference>
<dbReference type="PANTHER" id="PTHR34366:SF4">
    <property type="entry name" value="EXPRESSED PROTEIN"/>
    <property type="match status" value="1"/>
</dbReference>
<organism evidence="3 4">
    <name type="scientific">Aegilops tauschii subsp. strangulata</name>
    <name type="common">Goatgrass</name>
    <dbReference type="NCBI Taxonomy" id="200361"/>
    <lineage>
        <taxon>Eukaryota</taxon>
        <taxon>Viridiplantae</taxon>
        <taxon>Streptophyta</taxon>
        <taxon>Embryophyta</taxon>
        <taxon>Tracheophyta</taxon>
        <taxon>Spermatophyta</taxon>
        <taxon>Magnoliopsida</taxon>
        <taxon>Liliopsida</taxon>
        <taxon>Poales</taxon>
        <taxon>Poaceae</taxon>
        <taxon>BOP clade</taxon>
        <taxon>Pooideae</taxon>
        <taxon>Triticodae</taxon>
        <taxon>Triticeae</taxon>
        <taxon>Triticinae</taxon>
        <taxon>Aegilops</taxon>
    </lineage>
</organism>
<evidence type="ECO:0000256" key="1">
    <source>
        <dbReference type="SAM" id="MobiDB-lite"/>
    </source>
</evidence>
<reference evidence="4" key="2">
    <citation type="journal article" date="2017" name="Nat. Plants">
        <title>The Aegilops tauschii genome reveals multiple impacts of transposons.</title>
        <authorList>
            <person name="Zhao G."/>
            <person name="Zou C."/>
            <person name="Li K."/>
            <person name="Wang K."/>
            <person name="Li T."/>
            <person name="Gao L."/>
            <person name="Zhang X."/>
            <person name="Wang H."/>
            <person name="Yang Z."/>
            <person name="Liu X."/>
            <person name="Jiang W."/>
            <person name="Mao L."/>
            <person name="Kong X."/>
            <person name="Jiao Y."/>
            <person name="Jia J."/>
        </authorList>
    </citation>
    <scope>NUCLEOTIDE SEQUENCE [LARGE SCALE GENOMIC DNA]</scope>
    <source>
        <strain evidence="4">cv. AL8/78</strain>
    </source>
</reference>
<reference evidence="3" key="5">
    <citation type="journal article" date="2021" name="G3 (Bethesda)">
        <title>Aegilops tauschii genome assembly Aet v5.0 features greater sequence contiguity and improved annotation.</title>
        <authorList>
            <person name="Wang L."/>
            <person name="Zhu T."/>
            <person name="Rodriguez J.C."/>
            <person name="Deal K.R."/>
            <person name="Dubcovsky J."/>
            <person name="McGuire P.E."/>
            <person name="Lux T."/>
            <person name="Spannagl M."/>
            <person name="Mayer K.F.X."/>
            <person name="Baldrich P."/>
            <person name="Meyers B.C."/>
            <person name="Huo N."/>
            <person name="Gu Y.Q."/>
            <person name="Zhou H."/>
            <person name="Devos K.M."/>
            <person name="Bennetzen J.L."/>
            <person name="Unver T."/>
            <person name="Budak H."/>
            <person name="Gulick P.J."/>
            <person name="Galiba G."/>
            <person name="Kalapos B."/>
            <person name="Nelson D.R."/>
            <person name="Li P."/>
            <person name="You F.M."/>
            <person name="Luo M.C."/>
            <person name="Dvorak J."/>
        </authorList>
    </citation>
    <scope>NUCLEOTIDE SEQUENCE [LARGE SCALE GENOMIC DNA]</scope>
    <source>
        <strain evidence="3">cv. AL8/78</strain>
    </source>
</reference>
<reference evidence="3" key="4">
    <citation type="submission" date="2019-03" db="UniProtKB">
        <authorList>
            <consortium name="EnsemblPlants"/>
        </authorList>
    </citation>
    <scope>IDENTIFICATION</scope>
</reference>
<evidence type="ECO:0000259" key="2">
    <source>
        <dbReference type="Pfam" id="PF24865"/>
    </source>
</evidence>
<keyword evidence="4" id="KW-1185">Reference proteome</keyword>
<feature type="domain" description="DUF7731" evidence="2">
    <location>
        <begin position="50"/>
        <end position="119"/>
    </location>
</feature>
<dbReference type="EnsemblPlants" id="AET7Gv20051300.1">
    <property type="protein sequence ID" value="AET7Gv20051300.1"/>
    <property type="gene ID" value="AET7Gv20051300"/>
</dbReference>
<dbReference type="Proteomes" id="UP000015105">
    <property type="component" value="Chromosome 7D"/>
</dbReference>
<dbReference type="Pfam" id="PF24865">
    <property type="entry name" value="DUF7731"/>
    <property type="match status" value="1"/>
</dbReference>